<evidence type="ECO:0000313" key="7">
    <source>
        <dbReference type="EMBL" id="COX15364.1"/>
    </source>
</evidence>
<dbReference type="Proteomes" id="UP000039217">
    <property type="component" value="Unassembled WGS sequence"/>
</dbReference>
<feature type="region of interest" description="Disordered" evidence="1">
    <location>
        <begin position="1"/>
        <end position="34"/>
    </location>
</feature>
<dbReference type="EMBL" id="CFOE01000948">
    <property type="protein sequence ID" value="CFE46927.1"/>
    <property type="molecule type" value="Genomic_DNA"/>
</dbReference>
<evidence type="ECO:0000313" key="5">
    <source>
        <dbReference type="EMBL" id="CNW85162.1"/>
    </source>
</evidence>
<evidence type="ECO:0000313" key="2">
    <source>
        <dbReference type="EMBL" id="CFE46927.1"/>
    </source>
</evidence>
<organism evidence="7 10">
    <name type="scientific">Mycobacterium tuberculosis</name>
    <dbReference type="NCBI Taxonomy" id="1773"/>
    <lineage>
        <taxon>Bacteria</taxon>
        <taxon>Bacillati</taxon>
        <taxon>Actinomycetota</taxon>
        <taxon>Actinomycetes</taxon>
        <taxon>Mycobacteriales</taxon>
        <taxon>Mycobacteriaceae</taxon>
        <taxon>Mycobacterium</taxon>
        <taxon>Mycobacterium tuberculosis complex</taxon>
    </lineage>
</organism>
<evidence type="ECO:0000313" key="9">
    <source>
        <dbReference type="EMBL" id="COX56269.1"/>
    </source>
</evidence>
<dbReference type="Proteomes" id="UP000048600">
    <property type="component" value="Unassembled WGS sequence"/>
</dbReference>
<reference evidence="7" key="1">
    <citation type="submission" date="2015-03" db="EMBL/GenBank/DDBJ databases">
        <authorList>
            <person name="Murphy D."/>
        </authorList>
    </citation>
    <scope>NUCLEOTIDE SEQUENCE [LARGE SCALE GENOMIC DNA]</scope>
    <source>
        <strain evidence="7">K00500041</strain>
    </source>
</reference>
<evidence type="ECO:0000313" key="6">
    <source>
        <dbReference type="EMBL" id="COW52829.1"/>
    </source>
</evidence>
<accession>A0A0T9E439</accession>
<dbReference type="EMBL" id="CSAJ01001079">
    <property type="protein sequence ID" value="COX56269.1"/>
    <property type="molecule type" value="Genomic_DNA"/>
</dbReference>
<proteinExistence type="predicted"/>
<feature type="region of interest" description="Disordered" evidence="1">
    <location>
        <begin position="92"/>
        <end position="116"/>
    </location>
</feature>
<evidence type="ECO:0000313" key="8">
    <source>
        <dbReference type="EMBL" id="COX33933.1"/>
    </source>
</evidence>
<evidence type="ECO:0000313" key="10">
    <source>
        <dbReference type="Proteomes" id="UP000038802"/>
    </source>
</evidence>
<evidence type="ECO:0000313" key="4">
    <source>
        <dbReference type="EMBL" id="CKS00620.1"/>
    </source>
</evidence>
<evidence type="ECO:0000313" key="17">
    <source>
        <dbReference type="Proteomes" id="UP000048948"/>
    </source>
</evidence>
<reference evidence="10 11" key="2">
    <citation type="submission" date="2015-03" db="EMBL/GenBank/DDBJ databases">
        <authorList>
            <consortium name="Pathogen Informatics"/>
        </authorList>
    </citation>
    <scope>NUCLEOTIDE SEQUENCE [LARGE SCALE GENOMIC DNA]</scope>
    <source>
        <strain evidence="4 17">Bir 172</strain>
        <strain evidence="5 11">D00501624</strain>
        <strain evidence="6 13">G09801536</strain>
        <strain evidence="2 15">G09901357</strain>
        <strain evidence="3 14">H09601792</strain>
        <strain evidence="10">K00500041</strain>
        <strain evidence="9 12">M09401471</strain>
        <strain evidence="8 16">P00601463</strain>
    </source>
</reference>
<evidence type="ECO:0000313" key="11">
    <source>
        <dbReference type="Proteomes" id="UP000039217"/>
    </source>
</evidence>
<dbReference type="EMBL" id="CSAE01000972">
    <property type="protein sequence ID" value="COX15364.1"/>
    <property type="molecule type" value="Genomic_DNA"/>
</dbReference>
<evidence type="ECO:0000313" key="13">
    <source>
        <dbReference type="Proteomes" id="UP000045842"/>
    </source>
</evidence>
<dbReference type="Proteomes" id="UP000045842">
    <property type="component" value="Unassembled WGS sequence"/>
</dbReference>
<dbReference type="EMBL" id="CQQC01002453">
    <property type="protein sequence ID" value="CNW85162.1"/>
    <property type="molecule type" value="Genomic_DNA"/>
</dbReference>
<dbReference type="EMBL" id="CFOH01000884">
    <property type="protein sequence ID" value="CFE72846.1"/>
    <property type="molecule type" value="Genomic_DNA"/>
</dbReference>
<dbReference type="Proteomes" id="UP000048948">
    <property type="component" value="Unassembled WGS sequence"/>
</dbReference>
<dbReference type="AlphaFoldDB" id="A0A0T9E439"/>
<dbReference type="Proteomes" id="UP000038802">
    <property type="component" value="Unassembled WGS sequence"/>
</dbReference>
<evidence type="ECO:0000313" key="14">
    <source>
        <dbReference type="Proteomes" id="UP000046947"/>
    </source>
</evidence>
<dbReference type="EMBL" id="CHKL01000815">
    <property type="protein sequence ID" value="COX33933.1"/>
    <property type="molecule type" value="Genomic_DNA"/>
</dbReference>
<protein>
    <submittedName>
        <fullName evidence="7">Uncharacterized protein</fullName>
    </submittedName>
</protein>
<evidence type="ECO:0000313" key="12">
    <source>
        <dbReference type="Proteomes" id="UP000044938"/>
    </source>
</evidence>
<dbReference type="Proteomes" id="UP000048289">
    <property type="component" value="Unassembled WGS sequence"/>
</dbReference>
<dbReference type="EMBL" id="CSAD01000856">
    <property type="protein sequence ID" value="COW52829.1"/>
    <property type="molecule type" value="Genomic_DNA"/>
</dbReference>
<dbReference type="EMBL" id="CNGE01000142">
    <property type="protein sequence ID" value="CKS00620.1"/>
    <property type="molecule type" value="Genomic_DNA"/>
</dbReference>
<evidence type="ECO:0000256" key="1">
    <source>
        <dbReference type="SAM" id="MobiDB-lite"/>
    </source>
</evidence>
<evidence type="ECO:0000313" key="15">
    <source>
        <dbReference type="Proteomes" id="UP000048289"/>
    </source>
</evidence>
<sequence length="140" mass="14881">MAAETTTAASELRKTRSGSPAYHSRPNKMMPIDTVCPRSGWATISASATTAAGTSGISISRSEARSMRRAASRCAPQMANAILASSEGCIEKPATTNQPREPLASLPIPGTSTSTSITMVIAKPEKAMRRMNRTDIRRQT</sequence>
<name>A0A0T9E439_MYCTX</name>
<dbReference type="Proteomes" id="UP000044938">
    <property type="component" value="Unassembled WGS sequence"/>
</dbReference>
<gene>
    <name evidence="5" type="ORF">ERS007661_04314</name>
    <name evidence="6" type="ORF">ERS007679_03980</name>
    <name evidence="2" type="ORF">ERS007681_04231</name>
    <name evidence="3" type="ORF">ERS007688_03748</name>
    <name evidence="7" type="ORF">ERS007703_04838</name>
    <name evidence="9" type="ORF">ERS007720_04670</name>
    <name evidence="8" type="ORF">ERS007741_04218</name>
    <name evidence="4" type="ORF">ERS027646_01092</name>
</gene>
<evidence type="ECO:0000313" key="3">
    <source>
        <dbReference type="EMBL" id="CFE72846.1"/>
    </source>
</evidence>
<evidence type="ECO:0000313" key="16">
    <source>
        <dbReference type="Proteomes" id="UP000048600"/>
    </source>
</evidence>
<dbReference type="Proteomes" id="UP000046947">
    <property type="component" value="Unassembled WGS sequence"/>
</dbReference>